<dbReference type="InterPro" id="IPR013783">
    <property type="entry name" value="Ig-like_fold"/>
</dbReference>
<dbReference type="PANTHER" id="PTHR46708">
    <property type="entry name" value="TENASCIN"/>
    <property type="match status" value="1"/>
</dbReference>
<dbReference type="SUPFAM" id="SSF49265">
    <property type="entry name" value="Fibronectin type III"/>
    <property type="match status" value="1"/>
</dbReference>
<dbReference type="FunFam" id="2.60.40.10:FF:000633">
    <property type="entry name" value="Sushi, nidogen and EGF like domains 1"/>
    <property type="match status" value="1"/>
</dbReference>
<evidence type="ECO:0000256" key="2">
    <source>
        <dbReference type="SAM" id="MobiDB-lite"/>
    </source>
</evidence>
<name>A0A6P6C4Z8_PTEVA</name>
<dbReference type="PANTHER" id="PTHR46708:SF2">
    <property type="entry name" value="FIBRONECTIN TYPE-III DOMAIN-CONTAINING PROTEIN"/>
    <property type="match status" value="1"/>
</dbReference>
<feature type="region of interest" description="Disordered" evidence="2">
    <location>
        <begin position="1"/>
        <end position="57"/>
    </location>
</feature>
<evidence type="ECO:0000313" key="4">
    <source>
        <dbReference type="Proteomes" id="UP000515202"/>
    </source>
</evidence>
<feature type="domain" description="Fibronectin type-III" evidence="3">
    <location>
        <begin position="102"/>
        <end position="200"/>
    </location>
</feature>
<feature type="compositionally biased region" description="Pro residues" evidence="2">
    <location>
        <begin position="87"/>
        <end position="101"/>
    </location>
</feature>
<dbReference type="GeneID" id="111734550"/>
<evidence type="ECO:0000313" key="5">
    <source>
        <dbReference type="RefSeq" id="XP_023382417.1"/>
    </source>
</evidence>
<keyword evidence="1" id="KW-0677">Repeat</keyword>
<reference evidence="5" key="1">
    <citation type="submission" date="2025-08" db="UniProtKB">
        <authorList>
            <consortium name="RefSeq"/>
        </authorList>
    </citation>
    <scope>IDENTIFICATION</scope>
    <source>
        <tissue evidence="5">Kidney</tissue>
    </source>
</reference>
<dbReference type="InterPro" id="IPR050991">
    <property type="entry name" value="ECM_Regulatory_Proteins"/>
</dbReference>
<dbReference type="RefSeq" id="XP_023382417.1">
    <property type="nucleotide sequence ID" value="XM_023526649.1"/>
</dbReference>
<sequence length="237" mass="25368">MRSEQSAREDKAKAGSAPARKDPAPLWPPVQPDGPGQQPQQPLCSTSKAKPGASDPESCLGWPRLTWVPACAPLTLPEPHRLSRAPTSPPAEQPLCPPGPHPVEGLEATNVTAVAISVRWALHRIHHATVSSVRVSIRHPEAQEDQSAEVDKSVDRFTFGALLPGRRYTIWATALSGLRGQGHPTESLASAPLHVWTRPLPPVNLTATRVTATSAHVVWDAPTPGTSLEAYIINVTT</sequence>
<feature type="compositionally biased region" description="Low complexity" evidence="2">
    <location>
        <begin position="33"/>
        <end position="42"/>
    </location>
</feature>
<organism evidence="4 5">
    <name type="scientific">Pteropus vampyrus</name>
    <name type="common">Large flying fox</name>
    <dbReference type="NCBI Taxonomy" id="132908"/>
    <lineage>
        <taxon>Eukaryota</taxon>
        <taxon>Metazoa</taxon>
        <taxon>Chordata</taxon>
        <taxon>Craniata</taxon>
        <taxon>Vertebrata</taxon>
        <taxon>Euteleostomi</taxon>
        <taxon>Mammalia</taxon>
        <taxon>Eutheria</taxon>
        <taxon>Laurasiatheria</taxon>
        <taxon>Chiroptera</taxon>
        <taxon>Yinpterochiroptera</taxon>
        <taxon>Pteropodoidea</taxon>
        <taxon>Pteropodidae</taxon>
        <taxon>Pteropodinae</taxon>
        <taxon>Pteropus</taxon>
    </lineage>
</organism>
<dbReference type="Proteomes" id="UP000515202">
    <property type="component" value="Unplaced"/>
</dbReference>
<proteinExistence type="predicted"/>
<evidence type="ECO:0000259" key="3">
    <source>
        <dbReference type="PROSITE" id="PS50853"/>
    </source>
</evidence>
<dbReference type="KEGG" id="pvp:111734550"/>
<dbReference type="CDD" id="cd00063">
    <property type="entry name" value="FN3"/>
    <property type="match status" value="2"/>
</dbReference>
<evidence type="ECO:0000256" key="1">
    <source>
        <dbReference type="ARBA" id="ARBA00022737"/>
    </source>
</evidence>
<dbReference type="AlphaFoldDB" id="A0A6P6C4Z8"/>
<dbReference type="InterPro" id="IPR036116">
    <property type="entry name" value="FN3_sf"/>
</dbReference>
<protein>
    <submittedName>
        <fullName evidence="5">Sushi, nidogen and EGF-like domain-containing protein 1</fullName>
    </submittedName>
</protein>
<feature type="domain" description="Fibronectin type-III" evidence="3">
    <location>
        <begin position="201"/>
        <end position="237"/>
    </location>
</feature>
<feature type="region of interest" description="Disordered" evidence="2">
    <location>
        <begin position="79"/>
        <end position="104"/>
    </location>
</feature>
<accession>A0A6P6C4Z8</accession>
<dbReference type="OrthoDB" id="9972657at2759"/>
<dbReference type="Pfam" id="PF00041">
    <property type="entry name" value="fn3"/>
    <property type="match status" value="1"/>
</dbReference>
<feature type="non-terminal residue" evidence="5">
    <location>
        <position position="237"/>
    </location>
</feature>
<dbReference type="PROSITE" id="PS50853">
    <property type="entry name" value="FN3"/>
    <property type="match status" value="2"/>
</dbReference>
<dbReference type="SMART" id="SM00060">
    <property type="entry name" value="FN3"/>
    <property type="match status" value="1"/>
</dbReference>
<dbReference type="Gene3D" id="2.60.40.10">
    <property type="entry name" value="Immunoglobulins"/>
    <property type="match status" value="2"/>
</dbReference>
<dbReference type="InterPro" id="IPR003961">
    <property type="entry name" value="FN3_dom"/>
</dbReference>
<feature type="compositionally biased region" description="Basic and acidic residues" evidence="2">
    <location>
        <begin position="1"/>
        <end position="23"/>
    </location>
</feature>
<gene>
    <name evidence="5" type="primary">LOC111734550</name>
</gene>
<keyword evidence="4" id="KW-1185">Reference proteome</keyword>